<protein>
    <recommendedName>
        <fullName evidence="3">Autoinducer 2-binding periplasmic protein LuxP</fullName>
    </recommendedName>
</protein>
<evidence type="ECO:0000256" key="1">
    <source>
        <dbReference type="ARBA" id="ARBA00004418"/>
    </source>
</evidence>
<comment type="subcellular location">
    <subcellularLocation>
        <location evidence="1">Periplasm</location>
    </subcellularLocation>
</comment>
<evidence type="ECO:0000256" key="3">
    <source>
        <dbReference type="ARBA" id="ARBA00022181"/>
    </source>
</evidence>
<dbReference type="PANTHER" id="PTHR30036:SF7">
    <property type="entry name" value="ABC TRANSPORTER PERIPLASMIC-BINDING PROTEIN YPHF"/>
    <property type="match status" value="1"/>
</dbReference>
<dbReference type="GO" id="GO:0030288">
    <property type="term" value="C:outer membrane-bounded periplasmic space"/>
    <property type="evidence" value="ECO:0007669"/>
    <property type="project" value="TreeGrafter"/>
</dbReference>
<dbReference type="STRING" id="861298.SAMN04488136_11110"/>
<name>A0A1G8AP46_9VIBR</name>
<evidence type="ECO:0000313" key="6">
    <source>
        <dbReference type="Proteomes" id="UP000198854"/>
    </source>
</evidence>
<accession>A0A1G8AP46</accession>
<dbReference type="InterPro" id="IPR050555">
    <property type="entry name" value="Bact_Solute-Bind_Prot2"/>
</dbReference>
<evidence type="ECO:0000259" key="4">
    <source>
        <dbReference type="Pfam" id="PF13407"/>
    </source>
</evidence>
<dbReference type="InterPro" id="IPR025997">
    <property type="entry name" value="SBP_2_dom"/>
</dbReference>
<dbReference type="EMBL" id="FNDD01000011">
    <property type="protein sequence ID" value="SDH22020.1"/>
    <property type="molecule type" value="Genomic_DNA"/>
</dbReference>
<comment type="similarity">
    <text evidence="2">Belongs to the bacterial solute-binding protein 2 family.</text>
</comment>
<dbReference type="InterPro" id="IPR028082">
    <property type="entry name" value="Peripla_BP_I"/>
</dbReference>
<dbReference type="Gene3D" id="3.40.50.2300">
    <property type="match status" value="1"/>
</dbReference>
<dbReference type="AlphaFoldDB" id="A0A1G8AP46"/>
<organism evidence="5 6">
    <name type="scientific">Vibrio xiamenensis</name>
    <dbReference type="NCBI Taxonomy" id="861298"/>
    <lineage>
        <taxon>Bacteria</taxon>
        <taxon>Pseudomonadati</taxon>
        <taxon>Pseudomonadota</taxon>
        <taxon>Gammaproteobacteria</taxon>
        <taxon>Vibrionales</taxon>
        <taxon>Vibrionaceae</taxon>
        <taxon>Vibrio</taxon>
    </lineage>
</organism>
<evidence type="ECO:0000256" key="2">
    <source>
        <dbReference type="ARBA" id="ARBA00007639"/>
    </source>
</evidence>
<feature type="domain" description="Periplasmic binding protein" evidence="4">
    <location>
        <begin position="29"/>
        <end position="303"/>
    </location>
</feature>
<dbReference type="PANTHER" id="PTHR30036">
    <property type="entry name" value="D-XYLOSE-BINDING PERIPLASMIC PROTEIN"/>
    <property type="match status" value="1"/>
</dbReference>
<evidence type="ECO:0000313" key="5">
    <source>
        <dbReference type="EMBL" id="SDH22020.1"/>
    </source>
</evidence>
<keyword evidence="6" id="KW-1185">Reference proteome</keyword>
<reference evidence="5 6" key="1">
    <citation type="submission" date="2016-10" db="EMBL/GenBank/DDBJ databases">
        <authorList>
            <person name="de Groot N.N."/>
        </authorList>
    </citation>
    <scope>NUCLEOTIDE SEQUENCE [LARGE SCALE GENOMIC DNA]</scope>
    <source>
        <strain evidence="5 6">CGMCC 1.10228</strain>
    </source>
</reference>
<sequence length="322" mass="35287">MKLGIWGGLVGLGVMLCSAPDTLAQGLTFGIVGKTKNDINFERAWQGCLHAAEKDGNQCVFIGALGSANPRSQVVAIKEALASQHFDALAISVTKSDYVAEALKDVQVPIITFDSPFEEQDRGLSRGYVGIDNQEVGEHLAEIAKQLYPQGAHICLMTAANESNLDMRMIGIRSTLSQDDSFAIDQKLDGEHGWYECSRSPWNTADSIARTMDELSFTLEEIKPDALLSTGHWPIANISQFYRTIAPFRDDLTSGQTKLLVVVGEVEGIDELLEQKLVHGYVKINFADIGVLSYKIMLAIAENRAIPSVSYIQNFTTRYVGP</sequence>
<proteinExistence type="inferred from homology"/>
<dbReference type="Proteomes" id="UP000198854">
    <property type="component" value="Unassembled WGS sequence"/>
</dbReference>
<dbReference type="GO" id="GO:0055085">
    <property type="term" value="P:transmembrane transport"/>
    <property type="evidence" value="ECO:0007669"/>
    <property type="project" value="UniProtKB-ARBA"/>
</dbReference>
<gene>
    <name evidence="5" type="ORF">SAMN04488136_11110</name>
</gene>
<dbReference type="OrthoDB" id="3189720at2"/>
<dbReference type="GO" id="GO:0030246">
    <property type="term" value="F:carbohydrate binding"/>
    <property type="evidence" value="ECO:0007669"/>
    <property type="project" value="TreeGrafter"/>
</dbReference>
<dbReference type="SUPFAM" id="SSF53822">
    <property type="entry name" value="Periplasmic binding protein-like I"/>
    <property type="match status" value="1"/>
</dbReference>
<dbReference type="Pfam" id="PF13407">
    <property type="entry name" value="Peripla_BP_4"/>
    <property type="match status" value="1"/>
</dbReference>
<dbReference type="RefSeq" id="WP_093273298.1">
    <property type="nucleotide sequence ID" value="NZ_FNDD01000011.1"/>
</dbReference>